<dbReference type="InterPro" id="IPR016162">
    <property type="entry name" value="Ald_DH_N"/>
</dbReference>
<evidence type="ECO:0000256" key="2">
    <source>
        <dbReference type="PROSITE-ProRule" id="PRU10007"/>
    </source>
</evidence>
<feature type="active site" evidence="2">
    <location>
        <position position="252"/>
    </location>
</feature>
<keyword evidence="6" id="KW-1185">Reference proteome</keyword>
<proteinExistence type="inferred from homology"/>
<dbReference type="SUPFAM" id="SSF53720">
    <property type="entry name" value="ALDH-like"/>
    <property type="match status" value="1"/>
</dbReference>
<dbReference type="InterPro" id="IPR015590">
    <property type="entry name" value="Aldehyde_DH_dom"/>
</dbReference>
<sequence>MDEVKLYINGEIRPSSTGEMVDSIDPSNGELVSKVHIPSTQDLEEAVQSAKTAFYSKEWRDMDQVKRSEILLKVSELIKERKRDFIAAEIKDSGSTFRKAAADIHNSASFFKIMSKVTAGFKFEEVDEKATRAGFSKNTRRFEPIGVCAQIIPWNLPLQMAAWKIGPILATGCTTVLKSAVETPMTAMMLAEVLIDAGVPKGVVNIVTGGAKEGAFLVNHKDISKVAFTGSTEIGREILKQAANEVKNATLELGGKSPNIILDDADLDIAVDAALYAFLYHSGQACTSGTRLLVQEGIYDEFMTKFKERIAQVPLGPTQEKTTGLGPVVSKKQFDNVMNYINKTKEEGAKLIYGGEQELENGLDKGFYIKPTAFEITPDNTIWHEEIFGPVVGITKFKTEDDAINMANNSIYGLAGAVWSKNEDRALKIAKEIEAGTVWINEYHLLNPGMPFGGYKQSGIGREMGEEGIKAYLEVKHLWESDCNTREGKMWLDAIF</sequence>
<comment type="caution">
    <text evidence="5">The sequence shown here is derived from an EMBL/GenBank/DDBJ whole genome shotgun (WGS) entry which is preliminary data.</text>
</comment>
<dbReference type="EMBL" id="QDKL01000003">
    <property type="protein sequence ID" value="RZF21029.1"/>
    <property type="molecule type" value="Genomic_DNA"/>
</dbReference>
<organism evidence="5 6">
    <name type="scientific">Halobacteriovorax vibrionivorans</name>
    <dbReference type="NCBI Taxonomy" id="2152716"/>
    <lineage>
        <taxon>Bacteria</taxon>
        <taxon>Pseudomonadati</taxon>
        <taxon>Bdellovibrionota</taxon>
        <taxon>Bacteriovoracia</taxon>
        <taxon>Bacteriovoracales</taxon>
        <taxon>Halobacteriovoraceae</taxon>
        <taxon>Halobacteriovorax</taxon>
    </lineage>
</organism>
<accession>A0ABY0IDL1</accession>
<protein>
    <submittedName>
        <fullName evidence="5">Aldehyde dehydrogenase family protein</fullName>
    </submittedName>
</protein>
<dbReference type="PANTHER" id="PTHR11699">
    <property type="entry name" value="ALDEHYDE DEHYDROGENASE-RELATED"/>
    <property type="match status" value="1"/>
</dbReference>
<dbReference type="PROSITE" id="PS00687">
    <property type="entry name" value="ALDEHYDE_DEHYDR_GLU"/>
    <property type="match status" value="1"/>
</dbReference>
<dbReference type="InterPro" id="IPR016163">
    <property type="entry name" value="Ald_DH_C"/>
</dbReference>
<evidence type="ECO:0000313" key="6">
    <source>
        <dbReference type="Proteomes" id="UP000443582"/>
    </source>
</evidence>
<dbReference type="Gene3D" id="3.40.309.10">
    <property type="entry name" value="Aldehyde Dehydrogenase, Chain A, domain 2"/>
    <property type="match status" value="1"/>
</dbReference>
<dbReference type="InterPro" id="IPR016161">
    <property type="entry name" value="Ald_DH/histidinol_DH"/>
</dbReference>
<keyword evidence="1 3" id="KW-0560">Oxidoreductase</keyword>
<dbReference type="RefSeq" id="WP_115363425.1">
    <property type="nucleotide sequence ID" value="NZ_QDKL01000003.1"/>
</dbReference>
<dbReference type="Pfam" id="PF00171">
    <property type="entry name" value="Aldedh"/>
    <property type="match status" value="1"/>
</dbReference>
<name>A0ABY0IDL1_9BACT</name>
<dbReference type="Proteomes" id="UP000443582">
    <property type="component" value="Unassembled WGS sequence"/>
</dbReference>
<evidence type="ECO:0000259" key="4">
    <source>
        <dbReference type="Pfam" id="PF00171"/>
    </source>
</evidence>
<dbReference type="InterPro" id="IPR029510">
    <property type="entry name" value="Ald_DH_CS_GLU"/>
</dbReference>
<evidence type="ECO:0000256" key="3">
    <source>
        <dbReference type="RuleBase" id="RU003345"/>
    </source>
</evidence>
<evidence type="ECO:0000256" key="1">
    <source>
        <dbReference type="ARBA" id="ARBA00023002"/>
    </source>
</evidence>
<comment type="similarity">
    <text evidence="3">Belongs to the aldehyde dehydrogenase family.</text>
</comment>
<reference evidence="6" key="1">
    <citation type="journal article" date="2019" name="Int. J. Syst. Evol. Microbiol.">
        <title>Halobacteriovorax valvorus sp. nov., a novel prokaryotic predator isolated from coastal seawater of China.</title>
        <authorList>
            <person name="Chen M.-X."/>
        </authorList>
    </citation>
    <scope>NUCLEOTIDE SEQUENCE [LARGE SCALE GENOMIC DNA]</scope>
    <source>
        <strain evidence="6">BL9</strain>
    </source>
</reference>
<evidence type="ECO:0000313" key="5">
    <source>
        <dbReference type="EMBL" id="RZF21029.1"/>
    </source>
</evidence>
<dbReference type="Gene3D" id="3.40.605.10">
    <property type="entry name" value="Aldehyde Dehydrogenase, Chain A, domain 1"/>
    <property type="match status" value="1"/>
</dbReference>
<feature type="domain" description="Aldehyde dehydrogenase" evidence="4">
    <location>
        <begin position="16"/>
        <end position="477"/>
    </location>
</feature>
<gene>
    <name evidence="5" type="ORF">DAY19_13695</name>
</gene>